<feature type="domain" description="MYND-type" evidence="5">
    <location>
        <begin position="409"/>
        <end position="450"/>
    </location>
</feature>
<evidence type="ECO:0000256" key="4">
    <source>
        <dbReference type="PROSITE-ProRule" id="PRU00134"/>
    </source>
</evidence>
<dbReference type="Pfam" id="PF01753">
    <property type="entry name" value="zf-MYND"/>
    <property type="match status" value="1"/>
</dbReference>
<evidence type="ECO:0000313" key="6">
    <source>
        <dbReference type="EMBL" id="KAJ7038740.1"/>
    </source>
</evidence>
<dbReference type="GO" id="GO:0008270">
    <property type="term" value="F:zinc ion binding"/>
    <property type="evidence" value="ECO:0007669"/>
    <property type="project" value="UniProtKB-KW"/>
</dbReference>
<dbReference type="InterPro" id="IPR002893">
    <property type="entry name" value="Znf_MYND"/>
</dbReference>
<evidence type="ECO:0000256" key="2">
    <source>
        <dbReference type="ARBA" id="ARBA00022771"/>
    </source>
</evidence>
<organism evidence="6 7">
    <name type="scientific">Mycena alexandri</name>
    <dbReference type="NCBI Taxonomy" id="1745969"/>
    <lineage>
        <taxon>Eukaryota</taxon>
        <taxon>Fungi</taxon>
        <taxon>Dikarya</taxon>
        <taxon>Basidiomycota</taxon>
        <taxon>Agaricomycotina</taxon>
        <taxon>Agaricomycetes</taxon>
        <taxon>Agaricomycetidae</taxon>
        <taxon>Agaricales</taxon>
        <taxon>Marasmiineae</taxon>
        <taxon>Mycenaceae</taxon>
        <taxon>Mycena</taxon>
    </lineage>
</organism>
<proteinExistence type="predicted"/>
<keyword evidence="2 4" id="KW-0863">Zinc-finger</keyword>
<dbReference type="AlphaFoldDB" id="A0AAD6T5C9"/>
<gene>
    <name evidence="6" type="ORF">C8F04DRAFT_1179418</name>
</gene>
<dbReference type="EMBL" id="JARJCM010000030">
    <property type="protein sequence ID" value="KAJ7038740.1"/>
    <property type="molecule type" value="Genomic_DNA"/>
</dbReference>
<reference evidence="6" key="1">
    <citation type="submission" date="2023-03" db="EMBL/GenBank/DDBJ databases">
        <title>Massive genome expansion in bonnet fungi (Mycena s.s.) driven by repeated elements and novel gene families across ecological guilds.</title>
        <authorList>
            <consortium name="Lawrence Berkeley National Laboratory"/>
            <person name="Harder C.B."/>
            <person name="Miyauchi S."/>
            <person name="Viragh M."/>
            <person name="Kuo A."/>
            <person name="Thoen E."/>
            <person name="Andreopoulos B."/>
            <person name="Lu D."/>
            <person name="Skrede I."/>
            <person name="Drula E."/>
            <person name="Henrissat B."/>
            <person name="Morin E."/>
            <person name="Kohler A."/>
            <person name="Barry K."/>
            <person name="LaButti K."/>
            <person name="Morin E."/>
            <person name="Salamov A."/>
            <person name="Lipzen A."/>
            <person name="Mereny Z."/>
            <person name="Hegedus B."/>
            <person name="Baldrian P."/>
            <person name="Stursova M."/>
            <person name="Weitz H."/>
            <person name="Taylor A."/>
            <person name="Grigoriev I.V."/>
            <person name="Nagy L.G."/>
            <person name="Martin F."/>
            <person name="Kauserud H."/>
        </authorList>
    </citation>
    <scope>NUCLEOTIDE SEQUENCE</scope>
    <source>
        <strain evidence="6">CBHHK200</strain>
    </source>
</reference>
<protein>
    <recommendedName>
        <fullName evidence="5">MYND-type domain-containing protein</fullName>
    </recommendedName>
</protein>
<sequence length="620" mass="68932">MHRALQIAALNDLPFTTRRVALAAANGSVSDLQRLLVVFGRNPTLLVLPVVYIYLDPARIPTTVDIDAFGERRSVGDLGPVITGARLAWEFIRTLGADFDIPSAAALDLWPRVWVWFQFLDTYPLPFDLTELRADDDKKQRILELLAFTWTCGQQTLDLSKRTPGFYIVVGRAWSLLLADAKGLGLYAILAIVTPAEFDPEMLEQLSEGAGGSFGALASLVTRHLRHIAHEQPGDETRLAVNLLDALVRPTVLTVEGDTGVARTFFAELLGNGVIESILHTIIALCQSRDSVAIDWCFSLLRRILCRRPLMERTVDKATDRALELLLRSIIDCASITETHNQLVFFLCDFLPSIMINHASFSSMQIAFENLQSPTSTLSFPELPEWQVVQDLVRWRSSAFSKLSSTCDNIKCNRLSKDLFKRCSGCGSTHYCSEGCQRAHWKEGGHRECCYLDRRLSLISGCGLSFRERLHMRALLNADYAMHKSTIFCQVARCLRAFPDAGYFVVFNYTSVQITTSVYSLAANDWGIHATALGDSAPEWKDYVARAARSNGRFTLHVTRYLSVGGAKYWVIPLRSSTPTIDAGLRRIAADPAIGYDGFVDAVNALIATAKEDGELDETH</sequence>
<dbReference type="PROSITE" id="PS50865">
    <property type="entry name" value="ZF_MYND_2"/>
    <property type="match status" value="1"/>
</dbReference>
<dbReference type="SUPFAM" id="SSF144232">
    <property type="entry name" value="HIT/MYND zinc finger-like"/>
    <property type="match status" value="1"/>
</dbReference>
<keyword evidence="7" id="KW-1185">Reference proteome</keyword>
<keyword evidence="3" id="KW-0862">Zinc</keyword>
<dbReference type="Proteomes" id="UP001218188">
    <property type="component" value="Unassembled WGS sequence"/>
</dbReference>
<evidence type="ECO:0000256" key="3">
    <source>
        <dbReference type="ARBA" id="ARBA00022833"/>
    </source>
</evidence>
<evidence type="ECO:0000313" key="7">
    <source>
        <dbReference type="Proteomes" id="UP001218188"/>
    </source>
</evidence>
<keyword evidence="1" id="KW-0479">Metal-binding</keyword>
<accession>A0AAD6T5C9</accession>
<evidence type="ECO:0000256" key="1">
    <source>
        <dbReference type="ARBA" id="ARBA00022723"/>
    </source>
</evidence>
<name>A0AAD6T5C9_9AGAR</name>
<evidence type="ECO:0000259" key="5">
    <source>
        <dbReference type="PROSITE" id="PS50865"/>
    </source>
</evidence>
<comment type="caution">
    <text evidence="6">The sequence shown here is derived from an EMBL/GenBank/DDBJ whole genome shotgun (WGS) entry which is preliminary data.</text>
</comment>
<dbReference type="Gene3D" id="6.10.140.2220">
    <property type="match status" value="1"/>
</dbReference>